<accession>A0AAD4MYG5</accession>
<name>A0AAD4MYG5_9BILA</name>
<organism evidence="1 2">
    <name type="scientific">Ditylenchus destructor</name>
    <dbReference type="NCBI Taxonomy" id="166010"/>
    <lineage>
        <taxon>Eukaryota</taxon>
        <taxon>Metazoa</taxon>
        <taxon>Ecdysozoa</taxon>
        <taxon>Nematoda</taxon>
        <taxon>Chromadorea</taxon>
        <taxon>Rhabditida</taxon>
        <taxon>Tylenchina</taxon>
        <taxon>Tylenchomorpha</taxon>
        <taxon>Sphaerularioidea</taxon>
        <taxon>Anguinidae</taxon>
        <taxon>Anguininae</taxon>
        <taxon>Ditylenchus</taxon>
    </lineage>
</organism>
<protein>
    <submittedName>
        <fullName evidence="1">Uncharacterized protein</fullName>
    </submittedName>
</protein>
<proteinExistence type="predicted"/>
<keyword evidence="2" id="KW-1185">Reference proteome</keyword>
<evidence type="ECO:0000313" key="1">
    <source>
        <dbReference type="EMBL" id="KAI1707675.1"/>
    </source>
</evidence>
<sequence length="123" mass="14021">MDSKESFSAEEVNMFADYTEISIINRLLAIYCNCTLEHCAHKFHSRLNNHAVRPRILRVIYPSSYCRDYVLAAGPVAVRAAARTGMGEGDAMKDYGKKLLNTWKIGFSLPNQYLSEHDRILIH</sequence>
<comment type="caution">
    <text evidence="1">The sequence shown here is derived from an EMBL/GenBank/DDBJ whole genome shotgun (WGS) entry which is preliminary data.</text>
</comment>
<dbReference type="Proteomes" id="UP001201812">
    <property type="component" value="Unassembled WGS sequence"/>
</dbReference>
<dbReference type="EMBL" id="JAKKPZ010000039">
    <property type="protein sequence ID" value="KAI1707675.1"/>
    <property type="molecule type" value="Genomic_DNA"/>
</dbReference>
<evidence type="ECO:0000313" key="2">
    <source>
        <dbReference type="Proteomes" id="UP001201812"/>
    </source>
</evidence>
<gene>
    <name evidence="1" type="ORF">DdX_12228</name>
</gene>
<reference evidence="1" key="1">
    <citation type="submission" date="2022-01" db="EMBL/GenBank/DDBJ databases">
        <title>Genome Sequence Resource for Two Populations of Ditylenchus destructor, the Migratory Endoparasitic Phytonematode.</title>
        <authorList>
            <person name="Zhang H."/>
            <person name="Lin R."/>
            <person name="Xie B."/>
        </authorList>
    </citation>
    <scope>NUCLEOTIDE SEQUENCE</scope>
    <source>
        <strain evidence="1">BazhouSP</strain>
    </source>
</reference>
<dbReference type="AlphaFoldDB" id="A0AAD4MYG5"/>